<dbReference type="GO" id="GO:0003824">
    <property type="term" value="F:catalytic activity"/>
    <property type="evidence" value="ECO:0007669"/>
    <property type="project" value="UniProtKB-ARBA"/>
</dbReference>
<dbReference type="RefSeq" id="WP_054969946.1">
    <property type="nucleotide sequence ID" value="NZ_LJCO01000064.1"/>
</dbReference>
<evidence type="ECO:0000313" key="3">
    <source>
        <dbReference type="Proteomes" id="UP000050482"/>
    </source>
</evidence>
<reference evidence="2 3" key="1">
    <citation type="submission" date="2015-09" db="EMBL/GenBank/DDBJ databases">
        <title>Draft genome sequence of Alicyclobacillus ferrooxydans DSM 22381.</title>
        <authorList>
            <person name="Hemp J."/>
        </authorList>
    </citation>
    <scope>NUCLEOTIDE SEQUENCE [LARGE SCALE GENOMIC DNA]</scope>
    <source>
        <strain evidence="2 3">TC-34</strain>
    </source>
</reference>
<evidence type="ECO:0000259" key="1">
    <source>
        <dbReference type="Pfam" id="PF00266"/>
    </source>
</evidence>
<dbReference type="InterPro" id="IPR015421">
    <property type="entry name" value="PyrdxlP-dep_Trfase_major"/>
</dbReference>
<dbReference type="InterPro" id="IPR015422">
    <property type="entry name" value="PyrdxlP-dep_Trfase_small"/>
</dbReference>
<dbReference type="OrthoDB" id="9804366at2"/>
<dbReference type="PANTHER" id="PTHR43586">
    <property type="entry name" value="CYSTEINE DESULFURASE"/>
    <property type="match status" value="1"/>
</dbReference>
<feature type="domain" description="Aminotransferase class V" evidence="1">
    <location>
        <begin position="28"/>
        <end position="400"/>
    </location>
</feature>
<proteinExistence type="predicted"/>
<dbReference type="Gene3D" id="3.40.640.10">
    <property type="entry name" value="Type I PLP-dependent aspartate aminotransferase-like (Major domain)"/>
    <property type="match status" value="1"/>
</dbReference>
<dbReference type="InterPro" id="IPR015424">
    <property type="entry name" value="PyrdxlP-dep_Trfase"/>
</dbReference>
<name>A0A0P9EVE3_9BACL</name>
<organism evidence="2 3">
    <name type="scientific">Alicyclobacillus ferrooxydans</name>
    <dbReference type="NCBI Taxonomy" id="471514"/>
    <lineage>
        <taxon>Bacteria</taxon>
        <taxon>Bacillati</taxon>
        <taxon>Bacillota</taxon>
        <taxon>Bacilli</taxon>
        <taxon>Bacillales</taxon>
        <taxon>Alicyclobacillaceae</taxon>
        <taxon>Alicyclobacillus</taxon>
    </lineage>
</organism>
<dbReference type="PANTHER" id="PTHR43586:SF21">
    <property type="entry name" value="PYRIDOXAL PHOSPHATE (PLP)-DEPENDENT ASPARTATE AMINOTRANSFERASE SUPERFAMILY"/>
    <property type="match status" value="1"/>
</dbReference>
<gene>
    <name evidence="2" type="ORF">AN477_14820</name>
</gene>
<comment type="caution">
    <text evidence="2">The sequence shown here is derived from an EMBL/GenBank/DDBJ whole genome shotgun (WGS) entry which is preliminary data.</text>
</comment>
<evidence type="ECO:0000313" key="2">
    <source>
        <dbReference type="EMBL" id="KPV42952.1"/>
    </source>
</evidence>
<sequence length="412" mass="43954">MDIKSAIEEIRKQFPALTRLYNQKAVAYFDGPGGSQMVQSSIDGMVRYMVSGGANLHGAFPSSVETEVAIASAREHAAALLGASPDEIAFGANMTTLNMAISRALCRDWSKGDKVVVTELDHRANVDPWLRAAADKGAEADWIRVNPETLTLDLDSLDEIITPGTRVVAVGLASNGVGTVTNVRAIADKAHQVGALVVVDAVHAAPHIAIDRDELGADILLCSAYKFFGPHMGIACVRRDVFNELGVYKIEPAPTQIPDKLETGTQNHEGMLGIVGAIDFIASLGEGESLRDRILSAMSAIEAYEEELAHHLRTELRKIDGVTVFAAAAGVRKTPTVSFIVKGVPSRSVCEILLEEKGIFAADGNFYASTLADKLGVEQHGGWVRAGLAPYNTLAEVEALIDGVKRIASKSN</sequence>
<dbReference type="AlphaFoldDB" id="A0A0P9EVE3"/>
<dbReference type="InterPro" id="IPR011340">
    <property type="entry name" value="Cys_dSase-rel"/>
</dbReference>
<dbReference type="NCBIfam" id="TIGR01976">
    <property type="entry name" value="am_tr_V_VC1184"/>
    <property type="match status" value="1"/>
</dbReference>
<keyword evidence="3" id="KW-1185">Reference proteome</keyword>
<dbReference type="Proteomes" id="UP000050482">
    <property type="component" value="Unassembled WGS sequence"/>
</dbReference>
<dbReference type="InterPro" id="IPR000192">
    <property type="entry name" value="Aminotrans_V_dom"/>
</dbReference>
<dbReference type="Gene3D" id="3.90.1150.10">
    <property type="entry name" value="Aspartate Aminotransferase, domain 1"/>
    <property type="match status" value="1"/>
</dbReference>
<dbReference type="PATRIC" id="fig|471514.4.peg.2552"/>
<dbReference type="SUPFAM" id="SSF53383">
    <property type="entry name" value="PLP-dependent transferases"/>
    <property type="match status" value="1"/>
</dbReference>
<dbReference type="Pfam" id="PF00266">
    <property type="entry name" value="Aminotran_5"/>
    <property type="match status" value="1"/>
</dbReference>
<dbReference type="EMBL" id="LJCO01000064">
    <property type="protein sequence ID" value="KPV42952.1"/>
    <property type="molecule type" value="Genomic_DNA"/>
</dbReference>
<protein>
    <submittedName>
        <fullName evidence="2">Cysteine desulfurase</fullName>
    </submittedName>
</protein>
<dbReference type="STRING" id="471514.AN477_14820"/>
<accession>A0A0P9EVE3</accession>